<dbReference type="Proteomes" id="UP000663499">
    <property type="component" value="Chromosome"/>
</dbReference>
<evidence type="ECO:0000256" key="5">
    <source>
        <dbReference type="ARBA" id="ARBA00033164"/>
    </source>
</evidence>
<reference evidence="8" key="1">
    <citation type="submission" date="2021-03" db="EMBL/GenBank/DDBJ databases">
        <title>Alkalibacter marinus sp. nov., isolated from tidal flat sediment.</title>
        <authorList>
            <person name="Namirimu T."/>
            <person name="Yang J.-A."/>
            <person name="Yang S.-H."/>
            <person name="Kim Y.-J."/>
            <person name="Kwon K.K."/>
        </authorList>
    </citation>
    <scope>NUCLEOTIDE SEQUENCE</scope>
    <source>
        <strain evidence="8">ES005</strain>
    </source>
</reference>
<keyword evidence="3" id="KW-0413">Isomerase</keyword>
<dbReference type="GO" id="GO:0003723">
    <property type="term" value="F:RNA binding"/>
    <property type="evidence" value="ECO:0007669"/>
    <property type="project" value="UniProtKB-KW"/>
</dbReference>
<keyword evidence="9" id="KW-1185">Reference proteome</keyword>
<dbReference type="SUPFAM" id="SSF55174">
    <property type="entry name" value="Alpha-L RNA-binding motif"/>
    <property type="match status" value="1"/>
</dbReference>
<organism evidence="8 9">
    <name type="scientific">Alkalibacter rhizosphaerae</name>
    <dbReference type="NCBI Taxonomy" id="2815577"/>
    <lineage>
        <taxon>Bacteria</taxon>
        <taxon>Bacillati</taxon>
        <taxon>Bacillota</taxon>
        <taxon>Clostridia</taxon>
        <taxon>Eubacteriales</taxon>
        <taxon>Eubacteriaceae</taxon>
        <taxon>Alkalibacter</taxon>
    </lineage>
</organism>
<keyword evidence="6" id="KW-0694">RNA-binding</keyword>
<dbReference type="Gene3D" id="3.30.2350.10">
    <property type="entry name" value="Pseudouridine synthase"/>
    <property type="match status" value="1"/>
</dbReference>
<dbReference type="CDD" id="cd00165">
    <property type="entry name" value="S4"/>
    <property type="match status" value="1"/>
</dbReference>
<proteinExistence type="inferred from homology"/>
<dbReference type="SMART" id="SM00363">
    <property type="entry name" value="S4"/>
    <property type="match status" value="1"/>
</dbReference>
<gene>
    <name evidence="8" type="ORF">J0B03_11045</name>
</gene>
<evidence type="ECO:0000313" key="9">
    <source>
        <dbReference type="Proteomes" id="UP000663499"/>
    </source>
</evidence>
<dbReference type="PANTHER" id="PTHR21600">
    <property type="entry name" value="MITOCHONDRIAL RNA PSEUDOURIDINE SYNTHASE"/>
    <property type="match status" value="1"/>
</dbReference>
<protein>
    <recommendedName>
        <fullName evidence="4">RNA pseudouridylate synthase</fullName>
    </recommendedName>
    <alternativeName>
        <fullName evidence="5">RNA-uridine isomerase</fullName>
    </alternativeName>
</protein>
<evidence type="ECO:0000256" key="3">
    <source>
        <dbReference type="ARBA" id="ARBA00023235"/>
    </source>
</evidence>
<dbReference type="EMBL" id="CP071444">
    <property type="protein sequence ID" value="QSX08309.1"/>
    <property type="molecule type" value="Genomic_DNA"/>
</dbReference>
<dbReference type="KEGG" id="alka:J0B03_11045"/>
<evidence type="ECO:0000256" key="4">
    <source>
        <dbReference type="ARBA" id="ARBA00031870"/>
    </source>
</evidence>
<evidence type="ECO:0000256" key="6">
    <source>
        <dbReference type="PROSITE-ProRule" id="PRU00182"/>
    </source>
</evidence>
<evidence type="ECO:0000256" key="1">
    <source>
        <dbReference type="ARBA" id="ARBA00000073"/>
    </source>
</evidence>
<evidence type="ECO:0000259" key="7">
    <source>
        <dbReference type="SMART" id="SM00363"/>
    </source>
</evidence>
<dbReference type="InterPro" id="IPR020103">
    <property type="entry name" value="PsdUridine_synth_cat_dom_sf"/>
</dbReference>
<dbReference type="RefSeq" id="WP_207299651.1">
    <property type="nucleotide sequence ID" value="NZ_CP071444.1"/>
</dbReference>
<dbReference type="InterPro" id="IPR002942">
    <property type="entry name" value="S4_RNA-bd"/>
</dbReference>
<dbReference type="GO" id="GO:0120159">
    <property type="term" value="F:rRNA pseudouridine synthase activity"/>
    <property type="evidence" value="ECO:0007669"/>
    <property type="project" value="UniProtKB-ARBA"/>
</dbReference>
<comment type="similarity">
    <text evidence="2">Belongs to the pseudouridine synthase RluA family.</text>
</comment>
<dbReference type="GO" id="GO:0000455">
    <property type="term" value="P:enzyme-directed rRNA pseudouridine synthesis"/>
    <property type="evidence" value="ECO:0007669"/>
    <property type="project" value="UniProtKB-ARBA"/>
</dbReference>
<dbReference type="PROSITE" id="PS50889">
    <property type="entry name" value="S4"/>
    <property type="match status" value="1"/>
</dbReference>
<dbReference type="CDD" id="cd02869">
    <property type="entry name" value="PseudoU_synth_RluA_like"/>
    <property type="match status" value="1"/>
</dbReference>
<comment type="catalytic activity">
    <reaction evidence="1">
        <text>a uridine in RNA = a pseudouridine in RNA</text>
        <dbReference type="Rhea" id="RHEA:48348"/>
        <dbReference type="Rhea" id="RHEA-COMP:12068"/>
        <dbReference type="Rhea" id="RHEA-COMP:12069"/>
        <dbReference type="ChEBI" id="CHEBI:65314"/>
        <dbReference type="ChEBI" id="CHEBI:65315"/>
    </reaction>
</comment>
<name>A0A974XED3_9FIRM</name>
<dbReference type="InterPro" id="IPR006145">
    <property type="entry name" value="PsdUridine_synth_RsuA/RluA"/>
</dbReference>
<dbReference type="InterPro" id="IPR050188">
    <property type="entry name" value="RluA_PseudoU_synthase"/>
</dbReference>
<dbReference type="Pfam" id="PF00849">
    <property type="entry name" value="PseudoU_synth_2"/>
    <property type="match status" value="1"/>
</dbReference>
<evidence type="ECO:0000313" key="8">
    <source>
        <dbReference type="EMBL" id="QSX08309.1"/>
    </source>
</evidence>
<dbReference type="InterPro" id="IPR036986">
    <property type="entry name" value="S4_RNA-bd_sf"/>
</dbReference>
<sequence>MRALQISENEENQRLDRFLGKYLNKAAKGFIGKIIRKKYIKVNGKREEGSYILKKDDRLELFLAEDTIQKFRGGKTLPKGTAVKNQEEPPIAYEDEHLLVWNKPSGILTHGADDGVVESALRYLMDTGAYRPEKERIFVPSSTNRLDKNTSGLVFIPKDNPTRMDLNEKWRIGQVEKYYITLIHGNLEKACRLEGYLTKDEKENKSTVWPDEKKGGKKVVTILEPVKGNGTYTLVQVDLHTGRSHQIRAHLQSIGMPVIGDPKYGDPVLNKQFSDRYGLKNQFLHNHKTVVQDYQKNQDLVLASPLPKELKKITDDLFGR</sequence>
<dbReference type="AlphaFoldDB" id="A0A974XED3"/>
<dbReference type="PANTHER" id="PTHR21600:SF83">
    <property type="entry name" value="PSEUDOURIDYLATE SYNTHASE RPUSD4, MITOCHONDRIAL"/>
    <property type="match status" value="1"/>
</dbReference>
<dbReference type="Gene3D" id="3.10.290.10">
    <property type="entry name" value="RNA-binding S4 domain"/>
    <property type="match status" value="1"/>
</dbReference>
<dbReference type="SUPFAM" id="SSF55120">
    <property type="entry name" value="Pseudouridine synthase"/>
    <property type="match status" value="1"/>
</dbReference>
<feature type="domain" description="RNA-binding S4" evidence="7">
    <location>
        <begin position="13"/>
        <end position="78"/>
    </location>
</feature>
<evidence type="ECO:0000256" key="2">
    <source>
        <dbReference type="ARBA" id="ARBA00010876"/>
    </source>
</evidence>
<accession>A0A974XED3</accession>